<accession>A0A238F858</accession>
<organism evidence="1 2">
    <name type="scientific">Microbotryum intermedium</name>
    <dbReference type="NCBI Taxonomy" id="269621"/>
    <lineage>
        <taxon>Eukaryota</taxon>
        <taxon>Fungi</taxon>
        <taxon>Dikarya</taxon>
        <taxon>Basidiomycota</taxon>
        <taxon>Pucciniomycotina</taxon>
        <taxon>Microbotryomycetes</taxon>
        <taxon>Microbotryales</taxon>
        <taxon>Microbotryaceae</taxon>
        <taxon>Microbotryum</taxon>
    </lineage>
</organism>
<evidence type="ECO:0000313" key="2">
    <source>
        <dbReference type="Proteomes" id="UP000198372"/>
    </source>
</evidence>
<keyword evidence="2" id="KW-1185">Reference proteome</keyword>
<sequence>MMRSPQNRAQTSLTKAACLSKCFTDDAITPPDCPFKADYLQCLEGNSAKQLSGTCRRAF</sequence>
<dbReference type="OrthoDB" id="10506956at2759"/>
<reference evidence="2" key="1">
    <citation type="submission" date="2016-09" db="EMBL/GenBank/DDBJ databases">
        <authorList>
            <person name="Jeantristanb JTB J.-T."/>
            <person name="Ricardo R."/>
        </authorList>
    </citation>
    <scope>NUCLEOTIDE SEQUENCE [LARGE SCALE GENOMIC DNA]</scope>
</reference>
<evidence type="ECO:0000313" key="1">
    <source>
        <dbReference type="EMBL" id="SCV67358.1"/>
    </source>
</evidence>
<protein>
    <submittedName>
        <fullName evidence="1">BQ2448_6004 protein</fullName>
    </submittedName>
</protein>
<proteinExistence type="predicted"/>
<name>A0A238F858_9BASI</name>
<dbReference type="EMBL" id="FMSP01000001">
    <property type="protein sequence ID" value="SCV67358.1"/>
    <property type="molecule type" value="Genomic_DNA"/>
</dbReference>
<gene>
    <name evidence="1" type="ORF">BQ2448_6004</name>
</gene>
<dbReference type="AlphaFoldDB" id="A0A238F858"/>
<dbReference type="Proteomes" id="UP000198372">
    <property type="component" value="Unassembled WGS sequence"/>
</dbReference>